<reference evidence="3" key="1">
    <citation type="submission" date="2022-09" db="EMBL/GenBank/DDBJ databases">
        <title>genome sequence of Deinococcus rubellus.</title>
        <authorList>
            <person name="Srinivasan S."/>
        </authorList>
    </citation>
    <scope>NUCLEOTIDE SEQUENCE</scope>
    <source>
        <strain evidence="3">Ant6</strain>
    </source>
</reference>
<dbReference type="RefSeq" id="WP_260561020.1">
    <property type="nucleotide sequence ID" value="NZ_BAABEC010000009.1"/>
</dbReference>
<keyword evidence="4" id="KW-1185">Reference proteome</keyword>
<gene>
    <name evidence="3" type="ORF">N0D28_03610</name>
</gene>
<dbReference type="EMBL" id="CP104213">
    <property type="protein sequence ID" value="UWX64759.1"/>
    <property type="molecule type" value="Genomic_DNA"/>
</dbReference>
<protein>
    <submittedName>
        <fullName evidence="3">Uncharacterized protein</fullName>
    </submittedName>
</protein>
<accession>A0ABY5YI62</accession>
<sequence>MKKLIALTALYILGQWLQPGTEVPGDVPGFDYAKAYRKGMLEAEDGSEVENPLPPGQAAPVSPEPDSQFVTQSLELLKQHGELQQELATARQQLIQQGSLNEQLTVAREQLADYQSGAVVAQQEQAKLQAQLDQSAVTLAEAQAKVASLEARPALPDDAPTRINAVKGVGDTLAASILAALTKAD</sequence>
<feature type="region of interest" description="Disordered" evidence="2">
    <location>
        <begin position="43"/>
        <end position="66"/>
    </location>
</feature>
<evidence type="ECO:0000256" key="1">
    <source>
        <dbReference type="SAM" id="Coils"/>
    </source>
</evidence>
<name>A0ABY5YI62_9DEIO</name>
<keyword evidence="1" id="KW-0175">Coiled coil</keyword>
<feature type="coiled-coil region" evidence="1">
    <location>
        <begin position="125"/>
        <end position="152"/>
    </location>
</feature>
<evidence type="ECO:0000313" key="4">
    <source>
        <dbReference type="Proteomes" id="UP001060261"/>
    </source>
</evidence>
<evidence type="ECO:0000256" key="2">
    <source>
        <dbReference type="SAM" id="MobiDB-lite"/>
    </source>
</evidence>
<dbReference type="Proteomes" id="UP001060261">
    <property type="component" value="Chromosome"/>
</dbReference>
<evidence type="ECO:0000313" key="3">
    <source>
        <dbReference type="EMBL" id="UWX64759.1"/>
    </source>
</evidence>
<organism evidence="3 4">
    <name type="scientific">Deinococcus rubellus</name>
    <dbReference type="NCBI Taxonomy" id="1889240"/>
    <lineage>
        <taxon>Bacteria</taxon>
        <taxon>Thermotogati</taxon>
        <taxon>Deinococcota</taxon>
        <taxon>Deinococci</taxon>
        <taxon>Deinococcales</taxon>
        <taxon>Deinococcaceae</taxon>
        <taxon>Deinococcus</taxon>
    </lineage>
</organism>
<proteinExistence type="predicted"/>